<reference evidence="3 4" key="1">
    <citation type="submission" date="2018-07" db="EMBL/GenBank/DDBJ databases">
        <title>Genomic Encyclopedia of Type Strains, Phase IV (KMG-IV): sequencing the most valuable type-strain genomes for metagenomic binning, comparative biology and taxonomic classification.</title>
        <authorList>
            <person name="Goeker M."/>
        </authorList>
    </citation>
    <scope>NUCLEOTIDE SEQUENCE [LARGE SCALE GENOMIC DNA]</scope>
    <source>
        <strain evidence="3 4">DSM 27016</strain>
    </source>
</reference>
<protein>
    <recommendedName>
        <fullName evidence="5">YceG-like family protein</fullName>
    </recommendedName>
</protein>
<dbReference type="Gene3D" id="3.30.1490.480">
    <property type="entry name" value="Endolytic murein transglycosylase"/>
    <property type="match status" value="1"/>
</dbReference>
<keyword evidence="2" id="KW-0472">Membrane</keyword>
<evidence type="ECO:0000313" key="4">
    <source>
        <dbReference type="Proteomes" id="UP000253034"/>
    </source>
</evidence>
<evidence type="ECO:0008006" key="5">
    <source>
        <dbReference type="Google" id="ProtNLM"/>
    </source>
</evidence>
<dbReference type="AlphaFoldDB" id="A0A369B788"/>
<comment type="caution">
    <text evidence="3">The sequence shown here is derived from an EMBL/GenBank/DDBJ whole genome shotgun (WGS) entry which is preliminary data.</text>
</comment>
<keyword evidence="2" id="KW-0812">Transmembrane</keyword>
<proteinExistence type="predicted"/>
<accession>A0A369B788</accession>
<keyword evidence="4" id="KW-1185">Reference proteome</keyword>
<dbReference type="Proteomes" id="UP000253034">
    <property type="component" value="Unassembled WGS sequence"/>
</dbReference>
<keyword evidence="2" id="KW-1133">Transmembrane helix</keyword>
<gene>
    <name evidence="3" type="ORF">DFR58_113126</name>
</gene>
<dbReference type="OrthoDB" id="1739583at2"/>
<dbReference type="RefSeq" id="WP_114298193.1">
    <property type="nucleotide sequence ID" value="NZ_QPJT01000013.1"/>
</dbReference>
<sequence>MRNFHIKSIVLGIGIGMVLISIVSMIYTSGIKSYQEMSREEIISKAREYGMVDASLVAEAEKRAEAAAVSARQPLPADNGASKPEDNSGALDEERHNEPENQPEPPVQPKVISIVVEAGTTAMGLDSILLQNGLIAQKDAFTDRLKELKLTGGIRTGRYSIAEGTGVDEIIRIVTRRQ</sequence>
<evidence type="ECO:0000313" key="3">
    <source>
        <dbReference type="EMBL" id="RCX15544.1"/>
    </source>
</evidence>
<evidence type="ECO:0000256" key="1">
    <source>
        <dbReference type="SAM" id="MobiDB-lite"/>
    </source>
</evidence>
<feature type="transmembrane region" description="Helical" evidence="2">
    <location>
        <begin position="6"/>
        <end position="27"/>
    </location>
</feature>
<dbReference type="EMBL" id="QPJT01000013">
    <property type="protein sequence ID" value="RCX15544.1"/>
    <property type="molecule type" value="Genomic_DNA"/>
</dbReference>
<evidence type="ECO:0000256" key="2">
    <source>
        <dbReference type="SAM" id="Phobius"/>
    </source>
</evidence>
<feature type="region of interest" description="Disordered" evidence="1">
    <location>
        <begin position="68"/>
        <end position="109"/>
    </location>
</feature>
<name>A0A369B788_9FIRM</name>
<organism evidence="3 4">
    <name type="scientific">Anaerobacterium chartisolvens</name>
    <dbReference type="NCBI Taxonomy" id="1297424"/>
    <lineage>
        <taxon>Bacteria</taxon>
        <taxon>Bacillati</taxon>
        <taxon>Bacillota</taxon>
        <taxon>Clostridia</taxon>
        <taxon>Eubacteriales</taxon>
        <taxon>Oscillospiraceae</taxon>
        <taxon>Anaerobacterium</taxon>
    </lineage>
</organism>